<feature type="transmembrane region" description="Helical" evidence="5">
    <location>
        <begin position="140"/>
        <end position="160"/>
    </location>
</feature>
<keyword evidence="3 5" id="KW-1133">Transmembrane helix</keyword>
<gene>
    <name evidence="6" type="ORF">CesoFtcFv8_008796</name>
</gene>
<evidence type="ECO:0000256" key="1">
    <source>
        <dbReference type="ARBA" id="ARBA00004141"/>
    </source>
</evidence>
<sequence length="211" mass="23990">MSLDWSIFTALLPVVAYFVNDWRVLTATATSPLILAMITWWWVPESARWLISYVRDYCIKYRNQKIFVFGPHKDAPNEETDSSYWHLVVWRVIYHLICSEMTIFRTTVGTLGKMFAEGAFTMVFLYTSELYPTVIRQSGLGYSSFMALTGVSVSPLIMVLEELWLPLPGIVFSLVAFAAGLSACLLSETHNSRLPETIEDVEQTRAISPDI</sequence>
<keyword evidence="4 5" id="KW-0472">Membrane</keyword>
<evidence type="ECO:0000256" key="4">
    <source>
        <dbReference type="ARBA" id="ARBA00023136"/>
    </source>
</evidence>
<reference evidence="6 7" key="1">
    <citation type="journal article" date="2023" name="Mol. Biol. Evol.">
        <title>Genomics of Secondarily Temperate Adaptation in the Only Non-Antarctic Icefish.</title>
        <authorList>
            <person name="Rivera-Colon A.G."/>
            <person name="Rayamajhi N."/>
            <person name="Minhas B.F."/>
            <person name="Madrigal G."/>
            <person name="Bilyk K.T."/>
            <person name="Yoon V."/>
            <person name="Hune M."/>
            <person name="Gregory S."/>
            <person name="Cheng C.H.C."/>
            <person name="Catchen J.M."/>
        </authorList>
    </citation>
    <scope>NUCLEOTIDE SEQUENCE [LARGE SCALE GENOMIC DNA]</scope>
    <source>
        <strain evidence="6">JC2023a</strain>
    </source>
</reference>
<evidence type="ECO:0000256" key="5">
    <source>
        <dbReference type="SAM" id="Phobius"/>
    </source>
</evidence>
<evidence type="ECO:0000313" key="6">
    <source>
        <dbReference type="EMBL" id="KAK5899301.1"/>
    </source>
</evidence>
<dbReference type="InterPro" id="IPR036259">
    <property type="entry name" value="MFS_trans_sf"/>
</dbReference>
<evidence type="ECO:0000256" key="2">
    <source>
        <dbReference type="ARBA" id="ARBA00022692"/>
    </source>
</evidence>
<accession>A0AAN8H1Q8</accession>
<evidence type="ECO:0008006" key="8">
    <source>
        <dbReference type="Google" id="ProtNLM"/>
    </source>
</evidence>
<evidence type="ECO:0000313" key="7">
    <source>
        <dbReference type="Proteomes" id="UP001335648"/>
    </source>
</evidence>
<name>A0AAN8H1Q8_9TELE</name>
<feature type="transmembrane region" description="Helical" evidence="5">
    <location>
        <begin position="22"/>
        <end position="43"/>
    </location>
</feature>
<protein>
    <recommendedName>
        <fullName evidence="8">Solute carrier family 22 member 7</fullName>
    </recommendedName>
</protein>
<dbReference type="PANTHER" id="PTHR24064">
    <property type="entry name" value="SOLUTE CARRIER FAMILY 22 MEMBER"/>
    <property type="match status" value="1"/>
</dbReference>
<keyword evidence="7" id="KW-1185">Reference proteome</keyword>
<dbReference type="Proteomes" id="UP001335648">
    <property type="component" value="Unassembled WGS sequence"/>
</dbReference>
<feature type="transmembrane region" description="Helical" evidence="5">
    <location>
        <begin position="166"/>
        <end position="186"/>
    </location>
</feature>
<proteinExistence type="predicted"/>
<keyword evidence="2 5" id="KW-0812">Transmembrane</keyword>
<dbReference type="GO" id="GO:0016020">
    <property type="term" value="C:membrane"/>
    <property type="evidence" value="ECO:0007669"/>
    <property type="project" value="UniProtKB-SubCell"/>
</dbReference>
<evidence type="ECO:0000256" key="3">
    <source>
        <dbReference type="ARBA" id="ARBA00022989"/>
    </source>
</evidence>
<organism evidence="6 7">
    <name type="scientific">Champsocephalus esox</name>
    <name type="common">pike icefish</name>
    <dbReference type="NCBI Taxonomy" id="159716"/>
    <lineage>
        <taxon>Eukaryota</taxon>
        <taxon>Metazoa</taxon>
        <taxon>Chordata</taxon>
        <taxon>Craniata</taxon>
        <taxon>Vertebrata</taxon>
        <taxon>Euteleostomi</taxon>
        <taxon>Actinopterygii</taxon>
        <taxon>Neopterygii</taxon>
        <taxon>Teleostei</taxon>
        <taxon>Neoteleostei</taxon>
        <taxon>Acanthomorphata</taxon>
        <taxon>Eupercaria</taxon>
        <taxon>Perciformes</taxon>
        <taxon>Notothenioidei</taxon>
        <taxon>Channichthyidae</taxon>
        <taxon>Champsocephalus</taxon>
    </lineage>
</organism>
<dbReference type="Gene3D" id="1.20.1250.20">
    <property type="entry name" value="MFS general substrate transporter like domains"/>
    <property type="match status" value="2"/>
</dbReference>
<dbReference type="AlphaFoldDB" id="A0AAN8H1Q8"/>
<comment type="caution">
    <text evidence="6">The sequence shown here is derived from an EMBL/GenBank/DDBJ whole genome shotgun (WGS) entry which is preliminary data.</text>
</comment>
<comment type="subcellular location">
    <subcellularLocation>
        <location evidence="1">Membrane</location>
        <topology evidence="1">Multi-pass membrane protein</topology>
    </subcellularLocation>
</comment>
<dbReference type="EMBL" id="JAULUE010002052">
    <property type="protein sequence ID" value="KAK5899301.1"/>
    <property type="molecule type" value="Genomic_DNA"/>
</dbReference>